<dbReference type="Pfam" id="PF00593">
    <property type="entry name" value="TonB_dep_Rec_b-barrel"/>
    <property type="match status" value="1"/>
</dbReference>
<evidence type="ECO:0000256" key="9">
    <source>
        <dbReference type="ARBA" id="ARBA00023170"/>
    </source>
</evidence>
<organism evidence="13 14">
    <name type="scientific">Pseudoxanthomonas winnipegensis</name>
    <dbReference type="NCBI Taxonomy" id="2480810"/>
    <lineage>
        <taxon>Bacteria</taxon>
        <taxon>Pseudomonadati</taxon>
        <taxon>Pseudomonadota</taxon>
        <taxon>Gammaproteobacteria</taxon>
        <taxon>Lysobacterales</taxon>
        <taxon>Lysobacteraceae</taxon>
        <taxon>Pseudoxanthomonas</taxon>
    </lineage>
</organism>
<accession>A0AAW8GBY5</accession>
<evidence type="ECO:0000256" key="5">
    <source>
        <dbReference type="ARBA" id="ARBA00022692"/>
    </source>
</evidence>
<dbReference type="Gene3D" id="2.40.170.20">
    <property type="entry name" value="TonB-dependent receptor, beta-barrel domain"/>
    <property type="match status" value="1"/>
</dbReference>
<dbReference type="InterPro" id="IPR037066">
    <property type="entry name" value="Plug_dom_sf"/>
</dbReference>
<keyword evidence="9 13" id="KW-0675">Receptor</keyword>
<dbReference type="SUPFAM" id="SSF56935">
    <property type="entry name" value="Porins"/>
    <property type="match status" value="1"/>
</dbReference>
<keyword evidence="5 11" id="KW-0812">Transmembrane</keyword>
<dbReference type="PROSITE" id="PS52016">
    <property type="entry name" value="TONB_DEPENDENT_REC_3"/>
    <property type="match status" value="1"/>
</dbReference>
<keyword evidence="10 11" id="KW-0998">Cell outer membrane</keyword>
<dbReference type="InterPro" id="IPR039426">
    <property type="entry name" value="TonB-dep_rcpt-like"/>
</dbReference>
<keyword evidence="6" id="KW-0732">Signal</keyword>
<comment type="similarity">
    <text evidence="2">Belongs to the TonB-dependent receptor family. Hemoglobin/haptoglobin binding protein subfamily.</text>
</comment>
<dbReference type="PANTHER" id="PTHR30069:SF29">
    <property type="entry name" value="HEMOGLOBIN AND HEMOGLOBIN-HAPTOGLOBIN-BINDING PROTEIN 1-RELATED"/>
    <property type="match status" value="1"/>
</dbReference>
<feature type="domain" description="TonB-dependent receptor-like beta-barrel" evidence="12">
    <location>
        <begin position="269"/>
        <end position="684"/>
    </location>
</feature>
<dbReference type="GO" id="GO:0044718">
    <property type="term" value="P:siderophore transmembrane transport"/>
    <property type="evidence" value="ECO:0007669"/>
    <property type="project" value="TreeGrafter"/>
</dbReference>
<evidence type="ECO:0000256" key="8">
    <source>
        <dbReference type="ARBA" id="ARBA00023136"/>
    </source>
</evidence>
<evidence type="ECO:0000256" key="11">
    <source>
        <dbReference type="PROSITE-ProRule" id="PRU01360"/>
    </source>
</evidence>
<evidence type="ECO:0000256" key="1">
    <source>
        <dbReference type="ARBA" id="ARBA00004571"/>
    </source>
</evidence>
<gene>
    <name evidence="13" type="ORF">QE383_002197</name>
</gene>
<evidence type="ECO:0000256" key="6">
    <source>
        <dbReference type="ARBA" id="ARBA00022729"/>
    </source>
</evidence>
<proteinExistence type="inferred from homology"/>
<keyword evidence="4 11" id="KW-1134">Transmembrane beta strand</keyword>
<dbReference type="InterPro" id="IPR036942">
    <property type="entry name" value="Beta-barrel_TonB_sf"/>
</dbReference>
<dbReference type="Gene3D" id="2.170.130.10">
    <property type="entry name" value="TonB-dependent receptor, plug domain"/>
    <property type="match status" value="1"/>
</dbReference>
<reference evidence="13" key="1">
    <citation type="submission" date="2023-07" db="EMBL/GenBank/DDBJ databases">
        <title>Functional and genomic diversity of the sorghum phyllosphere microbiome.</title>
        <authorList>
            <person name="Shade A."/>
        </authorList>
    </citation>
    <scope>NUCLEOTIDE SEQUENCE</scope>
    <source>
        <strain evidence="13">SORGH_AS_0908</strain>
    </source>
</reference>
<dbReference type="EMBL" id="JAUTBB010000001">
    <property type="protein sequence ID" value="MDQ1119889.1"/>
    <property type="molecule type" value="Genomic_DNA"/>
</dbReference>
<evidence type="ECO:0000256" key="4">
    <source>
        <dbReference type="ARBA" id="ARBA00022452"/>
    </source>
</evidence>
<comment type="caution">
    <text evidence="13">The sequence shown here is derived from an EMBL/GenBank/DDBJ whole genome shotgun (WGS) entry which is preliminary data.</text>
</comment>
<evidence type="ECO:0000256" key="7">
    <source>
        <dbReference type="ARBA" id="ARBA00023077"/>
    </source>
</evidence>
<evidence type="ECO:0000256" key="2">
    <source>
        <dbReference type="ARBA" id="ARBA00008143"/>
    </source>
</evidence>
<evidence type="ECO:0000313" key="13">
    <source>
        <dbReference type="EMBL" id="MDQ1119889.1"/>
    </source>
</evidence>
<evidence type="ECO:0000256" key="3">
    <source>
        <dbReference type="ARBA" id="ARBA00022448"/>
    </source>
</evidence>
<evidence type="ECO:0000313" key="14">
    <source>
        <dbReference type="Proteomes" id="UP001234354"/>
    </source>
</evidence>
<dbReference type="PANTHER" id="PTHR30069">
    <property type="entry name" value="TONB-DEPENDENT OUTER MEMBRANE RECEPTOR"/>
    <property type="match status" value="1"/>
</dbReference>
<sequence>MTFGLGMTVLTGGPLLHNIFPTAHAPSMKTPTLLASAIALALATTPLLALADEAPTDTTVDLDVVKVHAKLDEARNALSPDIGSSQFTITAADIDRLPLGASTPMNQVLLQAPGVVQDSYGGVHVRGDHANLQYRINGVILPESISGFGQSLDPRTVSSIRLLDGALPAQFGDRTAAVVDITTKSGQALGNGGSVGVTAGSFGTFNPSLAWWGSQGRWSWFVTGDYDQNKIGLENPTNSRTPDHDKTHQGKAFADLTYLVNEDTRLSVMAGYANNRFQVPNNPGQTPAFDDQGQTDFDSSALDERQRENTRFATVALQGLVGDSAYQVSLGQRYSSVAFDPDVTGDLIFDGVASQVDRGNRANVLQADISTPLGASHTLRYGLYGDFEHATASNNSWVFPADADGNQTSNIPELIGDSSRFHASTTALYLQDEWKLGEDWTVNYGLRGDRYKAFGRTESQLSPRVGAIWRATDSTTLHAGYARYFTPPASELISSGDIALFDGTTNQQLAAGAQIPLSERSDYYDLGISQQVGDHLTLGLDAYDRLADRLQDEGQFGAAYIYSTFNYRYGHVHGLEFSADYNNGPVSAYFNAAYSRAMGKQVMTGAYNFDPDALAYVAENWIHLDHDQKLTSSGGINYSFAGNNRVGANYLYGSGLRTDTATVPNGAALPSYFQLNLSAGHDFEADTSHPLHVQVAAVNALDRSYQLRDGGGIGVFAPQWAPRRGVFLSVQQDF</sequence>
<keyword evidence="8 11" id="KW-0472">Membrane</keyword>
<evidence type="ECO:0000259" key="12">
    <source>
        <dbReference type="Pfam" id="PF00593"/>
    </source>
</evidence>
<keyword evidence="7" id="KW-0798">TonB box</keyword>
<protein>
    <submittedName>
        <fullName evidence="13">Outer membrane receptor protein involved in Fe transport</fullName>
    </submittedName>
</protein>
<evidence type="ECO:0000256" key="10">
    <source>
        <dbReference type="ARBA" id="ARBA00023237"/>
    </source>
</evidence>
<comment type="subcellular location">
    <subcellularLocation>
        <location evidence="1 11">Cell outer membrane</location>
        <topology evidence="1 11">Multi-pass membrane protein</topology>
    </subcellularLocation>
</comment>
<dbReference type="InterPro" id="IPR000531">
    <property type="entry name" value="Beta-barrel_TonB"/>
</dbReference>
<dbReference type="GO" id="GO:0015344">
    <property type="term" value="F:siderophore uptake transmembrane transporter activity"/>
    <property type="evidence" value="ECO:0007669"/>
    <property type="project" value="TreeGrafter"/>
</dbReference>
<dbReference type="Proteomes" id="UP001234354">
    <property type="component" value="Unassembled WGS sequence"/>
</dbReference>
<keyword evidence="3 11" id="KW-0813">Transport</keyword>
<name>A0AAW8GBY5_9GAMM</name>
<dbReference type="GO" id="GO:0009279">
    <property type="term" value="C:cell outer membrane"/>
    <property type="evidence" value="ECO:0007669"/>
    <property type="project" value="UniProtKB-SubCell"/>
</dbReference>
<dbReference type="AlphaFoldDB" id="A0AAW8GBY5"/>